<organism evidence="3 4">
    <name type="scientific">Candidatus Magasanikbacteria bacterium CG10_big_fil_rev_8_21_14_0_10_38_6</name>
    <dbReference type="NCBI Taxonomy" id="1974647"/>
    <lineage>
        <taxon>Bacteria</taxon>
        <taxon>Candidatus Magasanikiibacteriota</taxon>
    </lineage>
</organism>
<accession>A0A2M6P1W8</accession>
<evidence type="ECO:0000259" key="2">
    <source>
        <dbReference type="PROSITE" id="PS51737"/>
    </source>
</evidence>
<reference evidence="4" key="1">
    <citation type="submission" date="2017-09" db="EMBL/GenBank/DDBJ databases">
        <title>Depth-based differentiation of microbial function through sediment-hosted aquifers and enrichment of novel symbionts in the deep terrestrial subsurface.</title>
        <authorList>
            <person name="Probst A.J."/>
            <person name="Ladd B."/>
            <person name="Jarett J.K."/>
            <person name="Geller-Mcgrath D.E."/>
            <person name="Sieber C.M.K."/>
            <person name="Emerson J.B."/>
            <person name="Anantharaman K."/>
            <person name="Thomas B.C."/>
            <person name="Malmstrom R."/>
            <person name="Stieglmeier M."/>
            <person name="Klingl A."/>
            <person name="Woyke T."/>
            <person name="Ryan C.M."/>
            <person name="Banfield J.F."/>
        </authorList>
    </citation>
    <scope>NUCLEOTIDE SEQUENCE [LARGE SCALE GENOMIC DNA]</scope>
</reference>
<dbReference type="EMBL" id="PFBW01000048">
    <property type="protein sequence ID" value="PIR77678.1"/>
    <property type="molecule type" value="Genomic_DNA"/>
</dbReference>
<dbReference type="InterPro" id="IPR036162">
    <property type="entry name" value="Resolvase-like_N_sf"/>
</dbReference>
<dbReference type="Gene3D" id="3.90.1750.20">
    <property type="entry name" value="Putative Large Serine Recombinase, Chain B, Domain 2"/>
    <property type="match status" value="1"/>
</dbReference>
<dbReference type="Gene3D" id="3.40.50.1390">
    <property type="entry name" value="Resolvase, N-terminal catalytic domain"/>
    <property type="match status" value="1"/>
</dbReference>
<dbReference type="PANTHER" id="PTHR30461:SF23">
    <property type="entry name" value="DNA RECOMBINASE-RELATED"/>
    <property type="match status" value="1"/>
</dbReference>
<dbReference type="CDD" id="cd00338">
    <property type="entry name" value="Ser_Recombinase"/>
    <property type="match status" value="1"/>
</dbReference>
<evidence type="ECO:0000313" key="4">
    <source>
        <dbReference type="Proteomes" id="UP000228528"/>
    </source>
</evidence>
<dbReference type="InterPro" id="IPR011109">
    <property type="entry name" value="DNA_bind_recombinase_dom"/>
</dbReference>
<evidence type="ECO:0000259" key="1">
    <source>
        <dbReference type="PROSITE" id="PS51736"/>
    </source>
</evidence>
<feature type="non-terminal residue" evidence="3">
    <location>
        <position position="290"/>
    </location>
</feature>
<feature type="domain" description="Resolvase/invertase-type recombinase catalytic" evidence="1">
    <location>
        <begin position="17"/>
        <end position="168"/>
    </location>
</feature>
<dbReference type="SUPFAM" id="SSF53041">
    <property type="entry name" value="Resolvase-like"/>
    <property type="match status" value="1"/>
</dbReference>
<proteinExistence type="predicted"/>
<evidence type="ECO:0000313" key="3">
    <source>
        <dbReference type="EMBL" id="PIR77678.1"/>
    </source>
</evidence>
<comment type="caution">
    <text evidence="3">The sequence shown here is derived from an EMBL/GenBank/DDBJ whole genome shotgun (WGS) entry which is preliminary data.</text>
</comment>
<dbReference type="SMART" id="SM00857">
    <property type="entry name" value="Resolvase"/>
    <property type="match status" value="1"/>
</dbReference>
<sequence length="290" mass="33903">MKNLQQKEQQINSGTRQSIIFCRVSSKEQEETGYSLPAQEKYLKDYCGRNSIRIEKIFKISESASGEKQRSKFAEMMGFVEKHDIKIIVCEKADRLTRNFKDMVAIDQWLEHDEKREVHLVKDSLIMHRGSKSQEKLNWGIRILFAKNYIDNLSEEVKKGQKAKVEEGWLPVRPPLGYATIGEKGHKTHVIDTTEAPHIKKMFELYSTGNYSLKKLSDDLYNNGFRSKSGKKVGKSTLHRLLGDPFYYGRFRWKGKEYTGKHEPIITKDIYNKVQDIMIRPIKAPRYRKH</sequence>
<dbReference type="Pfam" id="PF07508">
    <property type="entry name" value="Recombinase"/>
    <property type="match status" value="1"/>
</dbReference>
<gene>
    <name evidence="3" type="ORF">COU30_01115</name>
</gene>
<dbReference type="InterPro" id="IPR038109">
    <property type="entry name" value="DNA_bind_recomb_sf"/>
</dbReference>
<name>A0A2M6P1W8_9BACT</name>
<dbReference type="PANTHER" id="PTHR30461">
    <property type="entry name" value="DNA-INVERTASE FROM LAMBDOID PROPHAGE"/>
    <property type="match status" value="1"/>
</dbReference>
<dbReference type="PROSITE" id="PS51737">
    <property type="entry name" value="RECOMBINASE_DNA_BIND"/>
    <property type="match status" value="1"/>
</dbReference>
<protein>
    <submittedName>
        <fullName evidence="3">Recombinase family protein</fullName>
    </submittedName>
</protein>
<dbReference type="PROSITE" id="PS51736">
    <property type="entry name" value="RECOMBINASES_3"/>
    <property type="match status" value="1"/>
</dbReference>
<dbReference type="Proteomes" id="UP000228528">
    <property type="component" value="Unassembled WGS sequence"/>
</dbReference>
<dbReference type="GO" id="GO:0003677">
    <property type="term" value="F:DNA binding"/>
    <property type="evidence" value="ECO:0007669"/>
    <property type="project" value="InterPro"/>
</dbReference>
<dbReference type="GO" id="GO:0000150">
    <property type="term" value="F:DNA strand exchange activity"/>
    <property type="evidence" value="ECO:0007669"/>
    <property type="project" value="InterPro"/>
</dbReference>
<dbReference type="Pfam" id="PF00239">
    <property type="entry name" value="Resolvase"/>
    <property type="match status" value="1"/>
</dbReference>
<dbReference type="InterPro" id="IPR006119">
    <property type="entry name" value="Resolv_N"/>
</dbReference>
<dbReference type="InterPro" id="IPR050639">
    <property type="entry name" value="SSR_resolvase"/>
</dbReference>
<dbReference type="AlphaFoldDB" id="A0A2M6P1W8"/>
<feature type="domain" description="Recombinase" evidence="2">
    <location>
        <begin position="175"/>
        <end position="284"/>
    </location>
</feature>